<name>A0A0A9XGC1_LYGHE</name>
<dbReference type="PANTHER" id="PTHR11012:SF30">
    <property type="entry name" value="PROTEIN KINASE-LIKE DOMAIN-CONTAINING"/>
    <property type="match status" value="1"/>
</dbReference>
<dbReference type="SUPFAM" id="SSF56112">
    <property type="entry name" value="Protein kinase-like (PK-like)"/>
    <property type="match status" value="1"/>
</dbReference>
<feature type="compositionally biased region" description="Basic and acidic residues" evidence="1">
    <location>
        <begin position="199"/>
        <end position="211"/>
    </location>
</feature>
<dbReference type="Pfam" id="PF02958">
    <property type="entry name" value="EcKL"/>
    <property type="match status" value="1"/>
</dbReference>
<reference evidence="2" key="1">
    <citation type="journal article" date="2014" name="PLoS ONE">
        <title>Transcriptome-Based Identification of ABC Transporters in the Western Tarnished Plant Bug Lygus hesperus.</title>
        <authorList>
            <person name="Hull J.J."/>
            <person name="Chaney K."/>
            <person name="Geib S.M."/>
            <person name="Fabrick J.A."/>
            <person name="Brent C.S."/>
            <person name="Walsh D."/>
            <person name="Lavine L.C."/>
        </authorList>
    </citation>
    <scope>NUCLEOTIDE SEQUENCE</scope>
</reference>
<dbReference type="PANTHER" id="PTHR11012">
    <property type="entry name" value="PROTEIN KINASE-LIKE DOMAIN-CONTAINING"/>
    <property type="match status" value="1"/>
</dbReference>
<dbReference type="GO" id="GO:0016757">
    <property type="term" value="F:glycosyltransferase activity"/>
    <property type="evidence" value="ECO:0007669"/>
    <property type="project" value="UniProtKB-KW"/>
</dbReference>
<protein>
    <submittedName>
        <fullName evidence="2">Nicotinate phosphoribosyltransferase</fullName>
    </submittedName>
</protein>
<proteinExistence type="predicted"/>
<dbReference type="EMBL" id="GBHO01024908">
    <property type="protein sequence ID" value="JAG18696.1"/>
    <property type="molecule type" value="Transcribed_RNA"/>
</dbReference>
<evidence type="ECO:0000256" key="1">
    <source>
        <dbReference type="SAM" id="MobiDB-lite"/>
    </source>
</evidence>
<dbReference type="InterPro" id="IPR004119">
    <property type="entry name" value="EcKL"/>
</dbReference>
<organism evidence="2">
    <name type="scientific">Lygus hesperus</name>
    <name type="common">Western plant bug</name>
    <dbReference type="NCBI Taxonomy" id="30085"/>
    <lineage>
        <taxon>Eukaryota</taxon>
        <taxon>Metazoa</taxon>
        <taxon>Ecdysozoa</taxon>
        <taxon>Arthropoda</taxon>
        <taxon>Hexapoda</taxon>
        <taxon>Insecta</taxon>
        <taxon>Pterygota</taxon>
        <taxon>Neoptera</taxon>
        <taxon>Paraneoptera</taxon>
        <taxon>Hemiptera</taxon>
        <taxon>Heteroptera</taxon>
        <taxon>Panheteroptera</taxon>
        <taxon>Cimicomorpha</taxon>
        <taxon>Miridae</taxon>
        <taxon>Mirini</taxon>
        <taxon>Lygus</taxon>
    </lineage>
</organism>
<keyword evidence="2" id="KW-0808">Transferase</keyword>
<evidence type="ECO:0000313" key="2">
    <source>
        <dbReference type="EMBL" id="JAG18696.1"/>
    </source>
</evidence>
<dbReference type="AlphaFoldDB" id="A0A0A9XGC1"/>
<dbReference type="Gene3D" id="3.90.1200.10">
    <property type="match status" value="1"/>
</dbReference>
<reference evidence="2" key="2">
    <citation type="submission" date="2014-07" db="EMBL/GenBank/DDBJ databases">
        <authorList>
            <person name="Hull J."/>
        </authorList>
    </citation>
    <scope>NUCLEOTIDE SEQUENCE</scope>
</reference>
<feature type="non-terminal residue" evidence="2">
    <location>
        <position position="1"/>
    </location>
</feature>
<accession>A0A0A9XGC1</accession>
<gene>
    <name evidence="2" type="primary">Naprt1</name>
    <name evidence="2" type="ORF">CM83_1732</name>
</gene>
<feature type="compositionally biased region" description="Low complexity" evidence="1">
    <location>
        <begin position="238"/>
        <end position="250"/>
    </location>
</feature>
<feature type="region of interest" description="Disordered" evidence="1">
    <location>
        <begin position="199"/>
        <end position="260"/>
    </location>
</feature>
<keyword evidence="2" id="KW-0328">Glycosyltransferase</keyword>
<sequence>FATVARLFTETEMLRTDDDPAKDVKTQKINTALGAANRVCEAHLSGPYSILVEKICNSAMIECPTWVSMDRAEPWTVITHGDCWAKNFLFKHDKNAKITGVALVNFKCARAASPVLDVTNFLLSSGSADCLKDLRPFIEKHKDSMTPKMTDYREHVRLFGCYGVVAALVHHYYGILYPNLDVREATSRINLLEDLKSPNDRHSEPIIDKSGRQTSTFHRSLSAVDKSTSRHQSGSPNSDGQGSVGSSQDGRPSPEAAKSSRLRVAMVVRAAHDVRII</sequence>
<dbReference type="InterPro" id="IPR011009">
    <property type="entry name" value="Kinase-like_dom_sf"/>
</dbReference>